<protein>
    <recommendedName>
        <fullName evidence="1">Integrase zinc-binding domain-containing protein</fullName>
    </recommendedName>
</protein>
<dbReference type="Pfam" id="PF17921">
    <property type="entry name" value="Integrase_H2C2"/>
    <property type="match status" value="1"/>
</dbReference>
<feature type="non-terminal residue" evidence="2">
    <location>
        <position position="1"/>
    </location>
</feature>
<dbReference type="Proteomes" id="UP000257109">
    <property type="component" value="Unassembled WGS sequence"/>
</dbReference>
<dbReference type="AlphaFoldDB" id="A0A371ID98"/>
<dbReference type="OrthoDB" id="1751703at2759"/>
<evidence type="ECO:0000313" key="2">
    <source>
        <dbReference type="EMBL" id="RDY13003.1"/>
    </source>
</evidence>
<evidence type="ECO:0000259" key="1">
    <source>
        <dbReference type="Pfam" id="PF17921"/>
    </source>
</evidence>
<dbReference type="InterPro" id="IPR041588">
    <property type="entry name" value="Integrase_H2C2"/>
</dbReference>
<sequence>MDPKLRRAICAIANVIVSRVVTVEDGELLALTRPIWLDAKKLKQEVQVNPSLSRTVAFLLKDLNVYLNYTLEQGRLFYKGRLVISPTSSWIPLLLKEFHATPVGGHSSAYMTYKRLAVNLYWPRMITTITKYVAACTIC</sequence>
<comment type="caution">
    <text evidence="2">The sequence shown here is derived from an EMBL/GenBank/DDBJ whole genome shotgun (WGS) entry which is preliminary data.</text>
</comment>
<accession>A0A371ID98</accession>
<feature type="domain" description="Integrase zinc-binding" evidence="1">
    <location>
        <begin position="89"/>
        <end position="139"/>
    </location>
</feature>
<keyword evidence="3" id="KW-1185">Reference proteome</keyword>
<reference evidence="2" key="1">
    <citation type="submission" date="2018-05" db="EMBL/GenBank/DDBJ databases">
        <title>Draft genome of Mucuna pruriens seed.</title>
        <authorList>
            <person name="Nnadi N.E."/>
            <person name="Vos R."/>
            <person name="Hasami M.H."/>
            <person name="Devisetty U.K."/>
            <person name="Aguiy J.C."/>
        </authorList>
    </citation>
    <scope>NUCLEOTIDE SEQUENCE [LARGE SCALE GENOMIC DNA]</scope>
    <source>
        <strain evidence="2">JCA_2017</strain>
    </source>
</reference>
<organism evidence="2 3">
    <name type="scientific">Mucuna pruriens</name>
    <name type="common">Velvet bean</name>
    <name type="synonym">Dolichos pruriens</name>
    <dbReference type="NCBI Taxonomy" id="157652"/>
    <lineage>
        <taxon>Eukaryota</taxon>
        <taxon>Viridiplantae</taxon>
        <taxon>Streptophyta</taxon>
        <taxon>Embryophyta</taxon>
        <taxon>Tracheophyta</taxon>
        <taxon>Spermatophyta</taxon>
        <taxon>Magnoliopsida</taxon>
        <taxon>eudicotyledons</taxon>
        <taxon>Gunneridae</taxon>
        <taxon>Pentapetalae</taxon>
        <taxon>rosids</taxon>
        <taxon>fabids</taxon>
        <taxon>Fabales</taxon>
        <taxon>Fabaceae</taxon>
        <taxon>Papilionoideae</taxon>
        <taxon>50 kb inversion clade</taxon>
        <taxon>NPAAA clade</taxon>
        <taxon>indigoferoid/millettioid clade</taxon>
        <taxon>Phaseoleae</taxon>
        <taxon>Mucuna</taxon>
    </lineage>
</organism>
<name>A0A371ID98_MUCPR</name>
<gene>
    <name evidence="2" type="ORF">CR513_02136</name>
</gene>
<dbReference type="Gene3D" id="1.10.340.70">
    <property type="match status" value="1"/>
</dbReference>
<evidence type="ECO:0000313" key="3">
    <source>
        <dbReference type="Proteomes" id="UP000257109"/>
    </source>
</evidence>
<dbReference type="EMBL" id="QJKJ01000363">
    <property type="protein sequence ID" value="RDY13003.1"/>
    <property type="molecule type" value="Genomic_DNA"/>
</dbReference>
<proteinExistence type="predicted"/>